<feature type="transmembrane region" description="Helical" evidence="1">
    <location>
        <begin position="16"/>
        <end position="38"/>
    </location>
</feature>
<dbReference type="Proteomes" id="UP000249341">
    <property type="component" value="Unassembled WGS sequence"/>
</dbReference>
<evidence type="ECO:0000313" key="3">
    <source>
        <dbReference type="Proteomes" id="UP000249341"/>
    </source>
</evidence>
<keyword evidence="1" id="KW-0472">Membrane</keyword>
<evidence type="ECO:0000256" key="1">
    <source>
        <dbReference type="SAM" id="Phobius"/>
    </source>
</evidence>
<keyword evidence="1" id="KW-1133">Transmembrane helix</keyword>
<protein>
    <submittedName>
        <fullName evidence="2">Uncharacterized protein</fullName>
    </submittedName>
</protein>
<dbReference type="RefSeq" id="WP_111646916.1">
    <property type="nucleotide sequence ID" value="NZ_JACHWI010000001.1"/>
</dbReference>
<sequence>MPSKTRTRASETRKQILIVAAIVTGTAVAFGGLGAFAVDRYTTDRVCTDMVELATGEVKPQTEAEAQPDATQLADLREELDRTESRLLFNSDLRTAVQGFSADMVQVEQVVNDMARFTTVQKTGQTTTEKAQDQVDLVKNAIAVLRSMDSHVRQGQVACGQVPVGIPAVQEQLSLLNA</sequence>
<proteinExistence type="predicted"/>
<name>A0A327ZKC2_9ACTN</name>
<dbReference type="EMBL" id="QLMJ01000001">
    <property type="protein sequence ID" value="RAK43109.1"/>
    <property type="molecule type" value="Genomic_DNA"/>
</dbReference>
<accession>A0A327ZKC2</accession>
<dbReference type="AlphaFoldDB" id="A0A327ZKC2"/>
<reference evidence="2 3" key="1">
    <citation type="submission" date="2018-06" db="EMBL/GenBank/DDBJ databases">
        <title>Genomic Encyclopedia of Type Strains, Phase III (KMG-III): the genomes of soil and plant-associated and newly described type strains.</title>
        <authorList>
            <person name="Whitman W."/>
        </authorList>
    </citation>
    <scope>NUCLEOTIDE SEQUENCE [LARGE SCALE GENOMIC DNA]</scope>
    <source>
        <strain evidence="2 3">CGMCC 4.7090</strain>
    </source>
</reference>
<organism evidence="2 3">
    <name type="scientific">Actinoplanes lutulentus</name>
    <dbReference type="NCBI Taxonomy" id="1287878"/>
    <lineage>
        <taxon>Bacteria</taxon>
        <taxon>Bacillati</taxon>
        <taxon>Actinomycetota</taxon>
        <taxon>Actinomycetes</taxon>
        <taxon>Micromonosporales</taxon>
        <taxon>Micromonosporaceae</taxon>
        <taxon>Actinoplanes</taxon>
    </lineage>
</organism>
<evidence type="ECO:0000313" key="2">
    <source>
        <dbReference type="EMBL" id="RAK43109.1"/>
    </source>
</evidence>
<comment type="caution">
    <text evidence="2">The sequence shown here is derived from an EMBL/GenBank/DDBJ whole genome shotgun (WGS) entry which is preliminary data.</text>
</comment>
<dbReference type="OrthoDB" id="9840927at2"/>
<keyword evidence="1" id="KW-0812">Transmembrane</keyword>
<gene>
    <name evidence="2" type="ORF">B0I29_101239</name>
</gene>
<keyword evidence="3" id="KW-1185">Reference proteome</keyword>